<evidence type="ECO:0000313" key="2">
    <source>
        <dbReference type="EMBL" id="GJS86043.1"/>
    </source>
</evidence>
<reference evidence="2" key="1">
    <citation type="journal article" date="2022" name="Int. J. Mol. Sci.">
        <title>Draft Genome of Tanacetum Coccineum: Genomic Comparison of Closely Related Tanacetum-Family Plants.</title>
        <authorList>
            <person name="Yamashiro T."/>
            <person name="Shiraishi A."/>
            <person name="Nakayama K."/>
            <person name="Satake H."/>
        </authorList>
    </citation>
    <scope>NUCLEOTIDE SEQUENCE</scope>
</reference>
<dbReference type="Gene3D" id="2.40.70.10">
    <property type="entry name" value="Acid Proteases"/>
    <property type="match status" value="1"/>
</dbReference>
<feature type="compositionally biased region" description="Pro residues" evidence="1">
    <location>
        <begin position="47"/>
        <end position="58"/>
    </location>
</feature>
<organism evidence="2 3">
    <name type="scientific">Tanacetum coccineum</name>
    <dbReference type="NCBI Taxonomy" id="301880"/>
    <lineage>
        <taxon>Eukaryota</taxon>
        <taxon>Viridiplantae</taxon>
        <taxon>Streptophyta</taxon>
        <taxon>Embryophyta</taxon>
        <taxon>Tracheophyta</taxon>
        <taxon>Spermatophyta</taxon>
        <taxon>Magnoliopsida</taxon>
        <taxon>eudicotyledons</taxon>
        <taxon>Gunneridae</taxon>
        <taxon>Pentapetalae</taxon>
        <taxon>asterids</taxon>
        <taxon>campanulids</taxon>
        <taxon>Asterales</taxon>
        <taxon>Asteraceae</taxon>
        <taxon>Asteroideae</taxon>
        <taxon>Anthemideae</taxon>
        <taxon>Anthemidinae</taxon>
        <taxon>Tanacetum</taxon>
    </lineage>
</organism>
<keyword evidence="2" id="KW-0548">Nucleotidyltransferase</keyword>
<dbReference type="EMBL" id="BQNB010011094">
    <property type="protein sequence ID" value="GJS86043.1"/>
    <property type="molecule type" value="Genomic_DNA"/>
</dbReference>
<dbReference type="CDD" id="cd00303">
    <property type="entry name" value="retropepsin_like"/>
    <property type="match status" value="1"/>
</dbReference>
<keyword evidence="2" id="KW-0695">RNA-directed DNA polymerase</keyword>
<accession>A0ABQ4ZAV2</accession>
<feature type="compositionally biased region" description="Pro residues" evidence="1">
    <location>
        <begin position="12"/>
        <end position="21"/>
    </location>
</feature>
<name>A0ABQ4ZAV2_9ASTR</name>
<evidence type="ECO:0000256" key="1">
    <source>
        <dbReference type="SAM" id="MobiDB-lite"/>
    </source>
</evidence>
<evidence type="ECO:0000313" key="3">
    <source>
        <dbReference type="Proteomes" id="UP001151760"/>
    </source>
</evidence>
<feature type="compositionally biased region" description="Polar residues" evidence="1">
    <location>
        <begin position="1"/>
        <end position="10"/>
    </location>
</feature>
<reference evidence="2" key="2">
    <citation type="submission" date="2022-01" db="EMBL/GenBank/DDBJ databases">
        <authorList>
            <person name="Yamashiro T."/>
            <person name="Shiraishi A."/>
            <person name="Satake H."/>
            <person name="Nakayama K."/>
        </authorList>
    </citation>
    <scope>NUCLEOTIDE SEQUENCE</scope>
</reference>
<dbReference type="GO" id="GO:0003964">
    <property type="term" value="F:RNA-directed DNA polymerase activity"/>
    <property type="evidence" value="ECO:0007669"/>
    <property type="project" value="UniProtKB-KW"/>
</dbReference>
<keyword evidence="2" id="KW-0808">Transferase</keyword>
<keyword evidence="3" id="KW-1185">Reference proteome</keyword>
<comment type="caution">
    <text evidence="2">The sequence shown here is derived from an EMBL/GenBank/DDBJ whole genome shotgun (WGS) entry which is preliminary data.</text>
</comment>
<proteinExistence type="predicted"/>
<feature type="region of interest" description="Disordered" evidence="1">
    <location>
        <begin position="1"/>
        <end position="77"/>
    </location>
</feature>
<sequence>MTRSRLTTAEPSFPPPIPPTPRVEVEKEPETLMDEVHITSPASTAHVPPPGVQPVSPPEPKEDPKPNPHQPKIPYPSRLNKTKLLNKNDVQVSKFLKILKQIHFDISLMDALTQIPKFTKVLKDLLKDKEKLEELANTPINAECSAILLNKVPEKLDDPGKFLIPCILQDLEVYNSLADSGASINLMPLSIYKKLGIGPLKPTRMTLELANRSVTFPMGIAEDVIDKVEKSNFLADFVIVDFEANPRVPIILGRPFLRIYKTISGNPTPFDFVVESPSQSPIPYKDSDSLVEETDILLSHFDDSPPGYETFSFDIEDESSGSTPTHSDYSLPDYEAFYFDDEHI</sequence>
<dbReference type="Proteomes" id="UP001151760">
    <property type="component" value="Unassembled WGS sequence"/>
</dbReference>
<dbReference type="PANTHER" id="PTHR33067">
    <property type="entry name" value="RNA-DIRECTED DNA POLYMERASE-RELATED"/>
    <property type="match status" value="1"/>
</dbReference>
<protein>
    <submittedName>
        <fullName evidence="2">Reverse transcriptase domain-containing protein</fullName>
    </submittedName>
</protein>
<gene>
    <name evidence="2" type="ORF">Tco_0752584</name>
</gene>
<dbReference type="PANTHER" id="PTHR33067:SF35">
    <property type="entry name" value="ASPARTIC PEPTIDASE DDI1-TYPE DOMAIN-CONTAINING PROTEIN"/>
    <property type="match status" value="1"/>
</dbReference>
<feature type="compositionally biased region" description="Basic and acidic residues" evidence="1">
    <location>
        <begin position="23"/>
        <end position="37"/>
    </location>
</feature>
<dbReference type="InterPro" id="IPR021109">
    <property type="entry name" value="Peptidase_aspartic_dom_sf"/>
</dbReference>